<dbReference type="Proteomes" id="UP001595462">
    <property type="component" value="Unassembled WGS sequence"/>
</dbReference>
<comment type="caution">
    <text evidence="1">The sequence shown here is derived from an EMBL/GenBank/DDBJ whole genome shotgun (WGS) entry which is preliminary data.</text>
</comment>
<protein>
    <submittedName>
        <fullName evidence="1">Uncharacterized protein</fullName>
    </submittedName>
</protein>
<name>A0ABV7ERA3_9GAMM</name>
<reference evidence="2" key="1">
    <citation type="journal article" date="2019" name="Int. J. Syst. Evol. Microbiol.">
        <title>The Global Catalogue of Microorganisms (GCM) 10K type strain sequencing project: providing services to taxonomists for standard genome sequencing and annotation.</title>
        <authorList>
            <consortium name="The Broad Institute Genomics Platform"/>
            <consortium name="The Broad Institute Genome Sequencing Center for Infectious Disease"/>
            <person name="Wu L."/>
            <person name="Ma J."/>
        </authorList>
    </citation>
    <scope>NUCLEOTIDE SEQUENCE [LARGE SCALE GENOMIC DNA]</scope>
    <source>
        <strain evidence="2">KCTC 52640</strain>
    </source>
</reference>
<evidence type="ECO:0000313" key="2">
    <source>
        <dbReference type="Proteomes" id="UP001595462"/>
    </source>
</evidence>
<organism evidence="1 2">
    <name type="scientific">Salinisphaera aquimarina</name>
    <dbReference type="NCBI Taxonomy" id="2094031"/>
    <lineage>
        <taxon>Bacteria</taxon>
        <taxon>Pseudomonadati</taxon>
        <taxon>Pseudomonadota</taxon>
        <taxon>Gammaproteobacteria</taxon>
        <taxon>Salinisphaerales</taxon>
        <taxon>Salinisphaeraceae</taxon>
        <taxon>Salinisphaera</taxon>
    </lineage>
</organism>
<proteinExistence type="predicted"/>
<accession>A0ABV7ERA3</accession>
<gene>
    <name evidence="1" type="ORF">ACFOSU_08915</name>
</gene>
<keyword evidence="2" id="KW-1185">Reference proteome</keyword>
<sequence length="106" mass="11130">MAEALCGMSGQPNGACPHEDDTDAIAGYGLSTMATRTFLFSSIPLTAIATAGGVAHLLELPDKLDLSAEGYLTVQHIYRGRALLGVLLCSASVAEISRQRLVAPWL</sequence>
<evidence type="ECO:0000313" key="1">
    <source>
        <dbReference type="EMBL" id="MFC3104011.1"/>
    </source>
</evidence>
<dbReference type="EMBL" id="JBHRSS010000003">
    <property type="protein sequence ID" value="MFC3104011.1"/>
    <property type="molecule type" value="Genomic_DNA"/>
</dbReference>
<dbReference type="RefSeq" id="WP_380688591.1">
    <property type="nucleotide sequence ID" value="NZ_JBHRSS010000003.1"/>
</dbReference>